<name>A0A2C5XD49_9HYPO</name>
<dbReference type="GO" id="GO:0034599">
    <property type="term" value="P:cellular response to oxidative stress"/>
    <property type="evidence" value="ECO:0007669"/>
    <property type="project" value="TreeGrafter"/>
</dbReference>
<dbReference type="GO" id="GO:0005796">
    <property type="term" value="C:Golgi lumen"/>
    <property type="evidence" value="ECO:0007669"/>
    <property type="project" value="TreeGrafter"/>
</dbReference>
<comment type="caution">
    <text evidence="4">The sequence shown here is derived from an EMBL/GenBank/DDBJ whole genome shotgun (WGS) entry which is preliminary data.</text>
</comment>
<dbReference type="InterPro" id="IPR014025">
    <property type="entry name" value="Glutaredoxin_subgr"/>
</dbReference>
<dbReference type="PROSITE" id="PS51354">
    <property type="entry name" value="GLUTAREDOXIN_2"/>
    <property type="match status" value="1"/>
</dbReference>
<dbReference type="PRINTS" id="PR00160">
    <property type="entry name" value="GLUTAREDOXIN"/>
</dbReference>
<protein>
    <recommendedName>
        <fullName evidence="3">Glutaredoxin domain-containing protein</fullName>
    </recommendedName>
</protein>
<gene>
    <name evidence="4" type="ORF">CDD82_886</name>
</gene>
<feature type="transmembrane region" description="Helical" evidence="2">
    <location>
        <begin position="7"/>
        <end position="25"/>
    </location>
</feature>
<dbReference type="Proteomes" id="UP000224854">
    <property type="component" value="Unassembled WGS sequence"/>
</dbReference>
<feature type="region of interest" description="Disordered" evidence="1">
    <location>
        <begin position="50"/>
        <end position="157"/>
    </location>
</feature>
<dbReference type="GO" id="GO:0005801">
    <property type="term" value="C:cis-Golgi network"/>
    <property type="evidence" value="ECO:0007669"/>
    <property type="project" value="TreeGrafter"/>
</dbReference>
<dbReference type="PANTHER" id="PTHR45694:SF5">
    <property type="entry name" value="GLUTAREDOXIN 2"/>
    <property type="match status" value="1"/>
</dbReference>
<keyword evidence="5" id="KW-1185">Reference proteome</keyword>
<feature type="domain" description="Glutaredoxin" evidence="3">
    <location>
        <begin position="174"/>
        <end position="238"/>
    </location>
</feature>
<dbReference type="GO" id="GO:0000324">
    <property type="term" value="C:fungal-type vacuole"/>
    <property type="evidence" value="ECO:0007669"/>
    <property type="project" value="TreeGrafter"/>
</dbReference>
<reference evidence="4 5" key="1">
    <citation type="submission" date="2017-06" db="EMBL/GenBank/DDBJ databases">
        <title>Ant-infecting Ophiocordyceps genomes reveal a high diversity of potential behavioral manipulation genes and a possible major role for enterotoxins.</title>
        <authorList>
            <person name="De Bekker C."/>
            <person name="Evans H.C."/>
            <person name="Brachmann A."/>
            <person name="Hughes D.P."/>
        </authorList>
    </citation>
    <scope>NUCLEOTIDE SEQUENCE [LARGE SCALE GENOMIC DNA]</scope>
    <source>
        <strain evidence="4 5">1348a</strain>
    </source>
</reference>
<dbReference type="InterPro" id="IPR036249">
    <property type="entry name" value="Thioredoxin-like_sf"/>
</dbReference>
<evidence type="ECO:0000256" key="1">
    <source>
        <dbReference type="SAM" id="MobiDB-lite"/>
    </source>
</evidence>
<dbReference type="OrthoDB" id="423313at2759"/>
<dbReference type="InterPro" id="IPR002109">
    <property type="entry name" value="Glutaredoxin"/>
</dbReference>
<dbReference type="CDD" id="cd03419">
    <property type="entry name" value="GRX_GRXh_1_2_like"/>
    <property type="match status" value="1"/>
</dbReference>
<proteinExistence type="predicted"/>
<sequence>MPSPRRLRLVFVATLVAVVFILIYTSNLQDRHPRDTRSFQDFYQKTMRGMSKQQQTVVDTKTGAKAGRIPADKDADGDVDDDDRRAGEMTKQRLRAAEQRAKDKANEKALRPDPPSQVVGMGSSAEGQERKAKVKTVAEAPAPAESKINAPPKQGQEEVKAEQELNDILKRAPVIIFSKTYCPFSKRAKGILLEKYSIVPAPYVVELDQHPMGKALQTQLSRVTSRSTVPNIMVAGTSIGGGDEVVDLDNRDELASKIRKLVGKRVDIKERFVAASDKGEKRSV</sequence>
<dbReference type="EMBL" id="NJEU01001232">
    <property type="protein sequence ID" value="PHH68049.1"/>
    <property type="molecule type" value="Genomic_DNA"/>
</dbReference>
<feature type="compositionally biased region" description="Basic and acidic residues" evidence="1">
    <location>
        <begin position="70"/>
        <end position="111"/>
    </location>
</feature>
<evidence type="ECO:0000259" key="3">
    <source>
        <dbReference type="Pfam" id="PF00462"/>
    </source>
</evidence>
<evidence type="ECO:0000313" key="4">
    <source>
        <dbReference type="EMBL" id="PHH68049.1"/>
    </source>
</evidence>
<dbReference type="GO" id="GO:0015038">
    <property type="term" value="F:glutathione disulfide oxidoreductase activity"/>
    <property type="evidence" value="ECO:0007669"/>
    <property type="project" value="TreeGrafter"/>
</dbReference>
<dbReference type="Pfam" id="PF00462">
    <property type="entry name" value="Glutaredoxin"/>
    <property type="match status" value="1"/>
</dbReference>
<keyword evidence="2" id="KW-0472">Membrane</keyword>
<keyword evidence="2" id="KW-1133">Transmembrane helix</keyword>
<accession>A0A2C5XD49</accession>
<dbReference type="AlphaFoldDB" id="A0A2C5XD49"/>
<keyword evidence="2" id="KW-0812">Transmembrane</keyword>
<evidence type="ECO:0000256" key="2">
    <source>
        <dbReference type="SAM" id="Phobius"/>
    </source>
</evidence>
<dbReference type="SUPFAM" id="SSF52833">
    <property type="entry name" value="Thioredoxin-like"/>
    <property type="match status" value="1"/>
</dbReference>
<organism evidence="4 5">
    <name type="scientific">Ophiocordyceps australis</name>
    <dbReference type="NCBI Taxonomy" id="1399860"/>
    <lineage>
        <taxon>Eukaryota</taxon>
        <taxon>Fungi</taxon>
        <taxon>Dikarya</taxon>
        <taxon>Ascomycota</taxon>
        <taxon>Pezizomycotina</taxon>
        <taxon>Sordariomycetes</taxon>
        <taxon>Hypocreomycetidae</taxon>
        <taxon>Hypocreales</taxon>
        <taxon>Ophiocordycipitaceae</taxon>
        <taxon>Ophiocordyceps</taxon>
    </lineage>
</organism>
<dbReference type="Gene3D" id="3.40.30.10">
    <property type="entry name" value="Glutaredoxin"/>
    <property type="match status" value="1"/>
</dbReference>
<evidence type="ECO:0000313" key="5">
    <source>
        <dbReference type="Proteomes" id="UP000224854"/>
    </source>
</evidence>
<dbReference type="PANTHER" id="PTHR45694">
    <property type="entry name" value="GLUTAREDOXIN 2"/>
    <property type="match status" value="1"/>
</dbReference>